<name>A0A8S5RAT9_9VIRU</name>
<sequence length="151" mass="17066">MEELDRQPNRGNTIFWSILFALVLAIFVGVSVYFGHDRIAESINPEKENVSQEPQTEVEPVLTVQDVLQARNDLKESQRVDSVFLSLSDVILVDILMTHGTSLSIADIVNIYESNKSRYKDVQHGAIIQKDVITPMLSVDSARNPRDSLRR</sequence>
<feature type="transmembrane region" description="Helical" evidence="1">
    <location>
        <begin position="14"/>
        <end position="34"/>
    </location>
</feature>
<reference evidence="2" key="1">
    <citation type="journal article" date="2021" name="Proc. Natl. Acad. Sci. U.S.A.">
        <title>A Catalog of Tens of Thousands of Viruses from Human Metagenomes Reveals Hidden Associations with Chronic Diseases.</title>
        <authorList>
            <person name="Tisza M.J."/>
            <person name="Buck C.B."/>
        </authorList>
    </citation>
    <scope>NUCLEOTIDE SEQUENCE</scope>
    <source>
        <strain evidence="2">Ct9pU4</strain>
    </source>
</reference>
<keyword evidence="1" id="KW-0812">Transmembrane</keyword>
<keyword evidence="1" id="KW-1133">Transmembrane helix</keyword>
<organism evidence="2">
    <name type="scientific">virus sp. ct9pU4</name>
    <dbReference type="NCBI Taxonomy" id="2828248"/>
    <lineage>
        <taxon>Viruses</taxon>
    </lineage>
</organism>
<evidence type="ECO:0000256" key="1">
    <source>
        <dbReference type="SAM" id="Phobius"/>
    </source>
</evidence>
<evidence type="ECO:0000313" key="2">
    <source>
        <dbReference type="EMBL" id="DAE28488.1"/>
    </source>
</evidence>
<protein>
    <submittedName>
        <fullName evidence="2">Uncharacterized protein</fullName>
    </submittedName>
</protein>
<dbReference type="EMBL" id="BK059087">
    <property type="protein sequence ID" value="DAE28488.1"/>
    <property type="molecule type" value="Genomic_DNA"/>
</dbReference>
<accession>A0A8S5RAT9</accession>
<proteinExistence type="predicted"/>
<keyword evidence="1" id="KW-0472">Membrane</keyword>